<keyword evidence="5" id="KW-1185">Reference proteome</keyword>
<evidence type="ECO:0000259" key="3">
    <source>
        <dbReference type="Pfam" id="PF01266"/>
    </source>
</evidence>
<dbReference type="Pfam" id="PF01266">
    <property type="entry name" value="DAO"/>
    <property type="match status" value="1"/>
</dbReference>
<accession>A0ABS6N9D0</accession>
<organism evidence="4 5">
    <name type="scientific">Thalassococcus arenae</name>
    <dbReference type="NCBI Taxonomy" id="2851652"/>
    <lineage>
        <taxon>Bacteria</taxon>
        <taxon>Pseudomonadati</taxon>
        <taxon>Pseudomonadota</taxon>
        <taxon>Alphaproteobacteria</taxon>
        <taxon>Rhodobacterales</taxon>
        <taxon>Roseobacteraceae</taxon>
        <taxon>Thalassococcus</taxon>
    </lineage>
</organism>
<dbReference type="PANTHER" id="PTHR13847:SF289">
    <property type="entry name" value="GLYCINE OXIDASE"/>
    <property type="match status" value="1"/>
</dbReference>
<keyword evidence="2" id="KW-0472">Membrane</keyword>
<evidence type="ECO:0000256" key="1">
    <source>
        <dbReference type="ARBA" id="ARBA00023002"/>
    </source>
</evidence>
<gene>
    <name evidence="4" type="ORF">KUH32_12635</name>
</gene>
<dbReference type="EMBL" id="JAHRWL010000002">
    <property type="protein sequence ID" value="MBV2360625.1"/>
    <property type="molecule type" value="Genomic_DNA"/>
</dbReference>
<evidence type="ECO:0000256" key="2">
    <source>
        <dbReference type="SAM" id="Phobius"/>
    </source>
</evidence>
<dbReference type="Proteomes" id="UP001166293">
    <property type="component" value="Unassembled WGS sequence"/>
</dbReference>
<sequence>MTTNAKHVAVIGAGIVGVSTAIWALRDGHTVTLIDRKGPGEGTSHGNGGVLASAAVVPVTVPGLWRKAPRMLLDPNQPLFLKWRYLPRLMPWLLRYLSHANTAAVEARAAAMAPIIGDSLADHQALAAGTGAEKWIVPGDYVYVYNDRAHYEGDAFGWDIRHRHGFDWQVIEGDALRAYDPALSPAYNCAAVLPDHGRITDPGRYVKDLAAHAERRGARIVTGEVTDFVRENGRLTGLRVAGETLACDSAVLATGAWSGPLAARLGIKPQLESERGYHLELWEPSVMPRAPIMVAAQKFVATPMEGRLRLAGIVEFGGLDAPPSRAPIDLLRRSIRTALPGITWTREVEWMGHRPSISDSVPLIGEAPGLKGAFVGFGHDHVGLTGGPKTGRLLAQIIGGRSPNINLAPYAPSRFQ</sequence>
<keyword evidence="2" id="KW-1133">Transmembrane helix</keyword>
<evidence type="ECO:0000313" key="4">
    <source>
        <dbReference type="EMBL" id="MBV2360625.1"/>
    </source>
</evidence>
<proteinExistence type="predicted"/>
<dbReference type="InterPro" id="IPR006076">
    <property type="entry name" value="FAD-dep_OxRdtase"/>
</dbReference>
<comment type="caution">
    <text evidence="4">The sequence shown here is derived from an EMBL/GenBank/DDBJ whole genome shotgun (WGS) entry which is preliminary data.</text>
</comment>
<feature type="transmembrane region" description="Helical" evidence="2">
    <location>
        <begin position="7"/>
        <end position="25"/>
    </location>
</feature>
<dbReference type="PANTHER" id="PTHR13847">
    <property type="entry name" value="SARCOSINE DEHYDROGENASE-RELATED"/>
    <property type="match status" value="1"/>
</dbReference>
<name>A0ABS6N9D0_9RHOB</name>
<feature type="domain" description="FAD dependent oxidoreductase" evidence="3">
    <location>
        <begin position="7"/>
        <end position="396"/>
    </location>
</feature>
<protein>
    <submittedName>
        <fullName evidence="4">FAD-binding oxidoreductase</fullName>
    </submittedName>
</protein>
<dbReference type="RefSeq" id="WP_217778898.1">
    <property type="nucleotide sequence ID" value="NZ_JAHRWL010000002.1"/>
</dbReference>
<keyword evidence="2" id="KW-0812">Transmembrane</keyword>
<reference evidence="4" key="1">
    <citation type="submission" date="2021-06" db="EMBL/GenBank/DDBJ databases">
        <title>Thalassococcus sp. CAU 1522 isolated from sea sand, Republic of Korea.</title>
        <authorList>
            <person name="Kim W."/>
        </authorList>
    </citation>
    <scope>NUCLEOTIDE SEQUENCE</scope>
    <source>
        <strain evidence="4">CAU 1522</strain>
    </source>
</reference>
<keyword evidence="1" id="KW-0560">Oxidoreductase</keyword>
<evidence type="ECO:0000313" key="5">
    <source>
        <dbReference type="Proteomes" id="UP001166293"/>
    </source>
</evidence>